<evidence type="ECO:0000259" key="15">
    <source>
        <dbReference type="Pfam" id="PF05187"/>
    </source>
</evidence>
<keyword evidence="3 14" id="KW-0813">Transport</keyword>
<keyword evidence="7 14" id="KW-0274">FAD</keyword>
<evidence type="ECO:0000256" key="8">
    <source>
        <dbReference type="ARBA" id="ARBA00022982"/>
    </source>
</evidence>
<dbReference type="EC" id="1.5.5.1" evidence="14"/>
<feature type="domain" description="ETF-QO/FixC ubiquinone-binding" evidence="16">
    <location>
        <begin position="222"/>
        <end position="315"/>
    </location>
</feature>
<dbReference type="PANTHER" id="PTHR10617">
    <property type="entry name" value="ELECTRON TRANSFER FLAVOPROTEIN-UBIQUINONE OXIDOREDUCTASE"/>
    <property type="match status" value="1"/>
</dbReference>
<keyword evidence="11 14" id="KW-0411">Iron-sulfur</keyword>
<dbReference type="Gene3D" id="3.50.50.60">
    <property type="entry name" value="FAD/NAD(P)-binding domain"/>
    <property type="match status" value="1"/>
</dbReference>
<keyword evidence="9 14" id="KW-0560">Oxidoreductase</keyword>
<protein>
    <recommendedName>
        <fullName evidence="14">Electron transfer flavoprotein-ubiquinone oxidoreductase</fullName>
        <shortName evidence="14">ETF-QO</shortName>
        <ecNumber evidence="14">1.5.5.1</ecNumber>
    </recommendedName>
</protein>
<evidence type="ECO:0000256" key="5">
    <source>
        <dbReference type="ARBA" id="ARBA00022630"/>
    </source>
</evidence>
<dbReference type="SUPFAM" id="SSF51905">
    <property type="entry name" value="FAD/NAD(P)-binding domain"/>
    <property type="match status" value="1"/>
</dbReference>
<dbReference type="SUPFAM" id="SSF54373">
    <property type="entry name" value="FAD-linked reductases, C-terminal domain"/>
    <property type="match status" value="1"/>
</dbReference>
<dbReference type="InterPro" id="IPR040156">
    <property type="entry name" value="ETF-QO"/>
</dbReference>
<dbReference type="eggNOG" id="COG0644">
    <property type="taxonomic scope" value="Bacteria"/>
</dbReference>
<keyword evidence="10 14" id="KW-0408">Iron</keyword>
<evidence type="ECO:0000256" key="14">
    <source>
        <dbReference type="RuleBase" id="RU366068"/>
    </source>
</evidence>
<evidence type="ECO:0000256" key="2">
    <source>
        <dbReference type="ARBA" id="ARBA00002819"/>
    </source>
</evidence>
<keyword evidence="6 14" id="KW-0479">Metal-binding</keyword>
<keyword evidence="4" id="KW-0004">4Fe-4S</keyword>
<dbReference type="EMBL" id="AM743169">
    <property type="protein sequence ID" value="CAQ43807.1"/>
    <property type="molecule type" value="Genomic_DNA"/>
</dbReference>
<keyword evidence="18" id="KW-1185">Reference proteome</keyword>
<dbReference type="EnsemblBacteria" id="CAQ43807">
    <property type="protein sequence ID" value="CAQ43807"/>
    <property type="gene ID" value="Smlt0198"/>
</dbReference>
<dbReference type="InterPro" id="IPR007859">
    <property type="entry name" value="ETF-QO/FixX_C"/>
</dbReference>
<keyword evidence="8 14" id="KW-0249">Electron transport</keyword>
<dbReference type="Pfam" id="PF13450">
    <property type="entry name" value="NAD_binding_8"/>
    <property type="match status" value="1"/>
</dbReference>
<evidence type="ECO:0000256" key="6">
    <source>
        <dbReference type="ARBA" id="ARBA00022723"/>
    </source>
</evidence>
<proteinExistence type="predicted"/>
<dbReference type="HOGENOM" id="CLU_009667_4_1_6"/>
<evidence type="ECO:0000256" key="4">
    <source>
        <dbReference type="ARBA" id="ARBA00022485"/>
    </source>
</evidence>
<comment type="function">
    <text evidence="2 14">Accepts electrons from ETF and reduces ubiquinone.</text>
</comment>
<sequence>MQSMSAEANALPPREVMEFDVVIVGAGPAGLATAIRLRQRAIEAGRELSVCVLEKGSEPGAHVLSGAVMDPRALTELFPDWAERGAPLKQKVTRDEFLFLSETGARSTPNALLPECFHNEGNYIISLGEVTRWLAQQAEALEVAIFPGFAAAEVLYGDNGEVIGVATGDMGIEKDGSIGPAFERGMALHARYTIFAEGARGHLGRQLIARYKLDEGKDPQAYGIGIKELWQIDPAKHEPGLVVHAAGWPLDSDTYGGAFLYHADGGKVAIGYVVGLDYRNPWLSPFEEFQRFKTHPSIRKHLEGGTRIGYGARAITAGGLLSLPKTVFPGGALVGCEAGYLNASRIKGSHAAIKTGMLCADAAFDALAADRQHDELSAYPTAFEASWLFTELQQAKNFKQWFKKGQTVATLMTGVEQWLLPKLGVRNPPWTLHRTQPDHACLEPAAKHTRIAYPKPDGVLTFDRLSSVFLSSTNHDENQPSHLTLKDPSIPVKVNLAEYAGPEARYCPAGVYEFVGEADSARLQINAQNCVHCKTCDIKDPSQNIVWVTPQGGGGPNYSGM</sequence>
<evidence type="ECO:0000259" key="16">
    <source>
        <dbReference type="Pfam" id="PF21162"/>
    </source>
</evidence>
<comment type="cofactor">
    <cofactor evidence="14">
        <name>[4Fe-4S] cluster</name>
        <dbReference type="ChEBI" id="CHEBI:49883"/>
    </cofactor>
    <text evidence="14">Binds 1 [4Fe-4S] cluster.</text>
</comment>
<evidence type="ECO:0000256" key="1">
    <source>
        <dbReference type="ARBA" id="ARBA00001974"/>
    </source>
</evidence>
<dbReference type="GO" id="GO:0004174">
    <property type="term" value="F:electron-transferring-flavoprotein dehydrogenase activity"/>
    <property type="evidence" value="ECO:0007669"/>
    <property type="project" value="UniProtKB-UniRule"/>
</dbReference>
<dbReference type="eggNOG" id="COG2440">
    <property type="taxonomic scope" value="Bacteria"/>
</dbReference>
<evidence type="ECO:0000256" key="11">
    <source>
        <dbReference type="ARBA" id="ARBA00023014"/>
    </source>
</evidence>
<reference evidence="17 18" key="1">
    <citation type="journal article" date="2008" name="Genome Biol.">
        <title>The complete genome, comparative and functional analysis of Stenotrophomonas maltophilia reveals an organism heavily shielded by drug resistance determinants.</title>
        <authorList>
            <person name="Crossman L.C."/>
            <person name="Gould V.C."/>
            <person name="Dow J.M."/>
            <person name="Vernikos G.S."/>
            <person name="Okazaki A."/>
            <person name="Sebaihia M."/>
            <person name="Saunders D."/>
            <person name="Arrowsmith C."/>
            <person name="Carver T."/>
            <person name="Peters N."/>
            <person name="Adlem E."/>
            <person name="Kerhornou A."/>
            <person name="Lord A."/>
            <person name="Murphy L."/>
            <person name="Seeger K."/>
            <person name="Squares R."/>
            <person name="Rutter S."/>
            <person name="Quail M.A."/>
            <person name="Rajandream M.A."/>
            <person name="Harris D."/>
            <person name="Churcher C."/>
            <person name="Bentley S.D."/>
            <person name="Parkhill J."/>
            <person name="Thomson N.R."/>
            <person name="Avison M.B."/>
        </authorList>
    </citation>
    <scope>NUCLEOTIDE SEQUENCE [LARGE SCALE GENOMIC DNA]</scope>
    <source>
        <strain evidence="17 18">K279a</strain>
    </source>
</reference>
<comment type="cofactor">
    <cofactor evidence="1 14">
        <name>FAD</name>
        <dbReference type="ChEBI" id="CHEBI:57692"/>
    </cofactor>
</comment>
<name>B2FHG4_STRMK</name>
<feature type="domain" description="ETF-QO/FixX C-terminal" evidence="15">
    <location>
        <begin position="458"/>
        <end position="559"/>
    </location>
</feature>
<evidence type="ECO:0000256" key="13">
    <source>
        <dbReference type="ARBA" id="ARBA00052682"/>
    </source>
</evidence>
<dbReference type="Gene3D" id="3.30.70.20">
    <property type="match status" value="1"/>
</dbReference>
<evidence type="ECO:0000313" key="18">
    <source>
        <dbReference type="Proteomes" id="UP000008840"/>
    </source>
</evidence>
<dbReference type="SUPFAM" id="SSF54862">
    <property type="entry name" value="4Fe-4S ferredoxins"/>
    <property type="match status" value="1"/>
</dbReference>
<dbReference type="PRINTS" id="PR00420">
    <property type="entry name" value="RNGMNOXGNASE"/>
</dbReference>
<dbReference type="GO" id="GO:0051539">
    <property type="term" value="F:4 iron, 4 sulfur cluster binding"/>
    <property type="evidence" value="ECO:0007669"/>
    <property type="project" value="UniProtKB-UniRule"/>
</dbReference>
<accession>B2FHG4</accession>
<dbReference type="InterPro" id="IPR036188">
    <property type="entry name" value="FAD/NAD-bd_sf"/>
</dbReference>
<evidence type="ECO:0000256" key="12">
    <source>
        <dbReference type="ARBA" id="ARBA00023075"/>
    </source>
</evidence>
<evidence type="ECO:0000256" key="10">
    <source>
        <dbReference type="ARBA" id="ARBA00023004"/>
    </source>
</evidence>
<organism evidence="17 18">
    <name type="scientific">Stenotrophomonas maltophilia (strain K279a)</name>
    <dbReference type="NCBI Taxonomy" id="522373"/>
    <lineage>
        <taxon>Bacteria</taxon>
        <taxon>Pseudomonadati</taxon>
        <taxon>Pseudomonadota</taxon>
        <taxon>Gammaproteobacteria</taxon>
        <taxon>Lysobacterales</taxon>
        <taxon>Lysobacteraceae</taxon>
        <taxon>Stenotrophomonas</taxon>
        <taxon>Stenotrophomonas maltophilia group</taxon>
    </lineage>
</organism>
<comment type="catalytic activity">
    <reaction evidence="13 14">
        <text>a ubiquinone + reduced [electron-transfer flavoprotein] = a ubiquinol + oxidized [electron-transfer flavoprotein] + H(+)</text>
        <dbReference type="Rhea" id="RHEA:24052"/>
        <dbReference type="Rhea" id="RHEA-COMP:9565"/>
        <dbReference type="Rhea" id="RHEA-COMP:9566"/>
        <dbReference type="Rhea" id="RHEA-COMP:10685"/>
        <dbReference type="Rhea" id="RHEA-COMP:10686"/>
        <dbReference type="ChEBI" id="CHEBI:15378"/>
        <dbReference type="ChEBI" id="CHEBI:16389"/>
        <dbReference type="ChEBI" id="CHEBI:17976"/>
        <dbReference type="ChEBI" id="CHEBI:57692"/>
        <dbReference type="ChEBI" id="CHEBI:58307"/>
        <dbReference type="EC" id="1.5.5.1"/>
    </reaction>
</comment>
<dbReference type="Pfam" id="PF21162">
    <property type="entry name" value="ETFQO_UQ-bd"/>
    <property type="match status" value="1"/>
</dbReference>
<dbReference type="FunFam" id="3.30.70.20:FF:000012">
    <property type="entry name" value="Electron transfer flavoprotein-ubiquinone oxidoreductase, mitochondrial"/>
    <property type="match status" value="1"/>
</dbReference>
<dbReference type="AlphaFoldDB" id="B2FHG4"/>
<dbReference type="PANTHER" id="PTHR10617:SF107">
    <property type="entry name" value="ELECTRON TRANSFER FLAVOPROTEIN-UBIQUINONE OXIDOREDUCTASE, MITOCHONDRIAL"/>
    <property type="match status" value="1"/>
</dbReference>
<dbReference type="GO" id="GO:0046872">
    <property type="term" value="F:metal ion binding"/>
    <property type="evidence" value="ECO:0007669"/>
    <property type="project" value="UniProtKB-KW"/>
</dbReference>
<keyword evidence="12 14" id="KW-0830">Ubiquinone</keyword>
<evidence type="ECO:0000256" key="3">
    <source>
        <dbReference type="ARBA" id="ARBA00022448"/>
    </source>
</evidence>
<dbReference type="Pfam" id="PF05187">
    <property type="entry name" value="Fer4_ETF_QO"/>
    <property type="match status" value="1"/>
</dbReference>
<gene>
    <name evidence="17" type="ordered locus">Smlt0198</name>
</gene>
<evidence type="ECO:0000313" key="17">
    <source>
        <dbReference type="EMBL" id="CAQ43807.1"/>
    </source>
</evidence>
<dbReference type="Proteomes" id="UP000008840">
    <property type="component" value="Chromosome"/>
</dbReference>
<dbReference type="Gene3D" id="3.30.9.90">
    <property type="match status" value="1"/>
</dbReference>
<dbReference type="InterPro" id="IPR049398">
    <property type="entry name" value="ETF-QO/FixC_UQ-bd"/>
</dbReference>
<keyword evidence="5 14" id="KW-0285">Flavoprotein</keyword>
<dbReference type="KEGG" id="sml:Smlt0198"/>
<evidence type="ECO:0000256" key="9">
    <source>
        <dbReference type="ARBA" id="ARBA00023002"/>
    </source>
</evidence>
<evidence type="ECO:0000256" key="7">
    <source>
        <dbReference type="ARBA" id="ARBA00022827"/>
    </source>
</evidence>